<organism evidence="4 5">
    <name type="scientific">Carnobacterium viridans</name>
    <dbReference type="NCBI Taxonomy" id="174587"/>
    <lineage>
        <taxon>Bacteria</taxon>
        <taxon>Bacillati</taxon>
        <taxon>Bacillota</taxon>
        <taxon>Bacilli</taxon>
        <taxon>Lactobacillales</taxon>
        <taxon>Carnobacteriaceae</taxon>
        <taxon>Carnobacterium</taxon>
    </lineage>
</organism>
<dbReference type="RefSeq" id="WP_089976687.1">
    <property type="nucleotide sequence ID" value="NZ_CP084916.1"/>
</dbReference>
<evidence type="ECO:0000256" key="2">
    <source>
        <dbReference type="ARBA" id="ARBA00022736"/>
    </source>
</evidence>
<reference evidence="5" key="1">
    <citation type="submission" date="2016-10" db="EMBL/GenBank/DDBJ databases">
        <authorList>
            <person name="Varghese N."/>
            <person name="Submissions S."/>
        </authorList>
    </citation>
    <scope>NUCLEOTIDE SEQUENCE [LARGE SCALE GENOMIC DNA]</scope>
    <source>
        <strain evidence="5">MPL-11</strain>
    </source>
</reference>
<dbReference type="AlphaFoldDB" id="A0A1H0ZG57"/>
<dbReference type="PIRSF" id="PIRSF005384">
    <property type="entry name" value="RpiB_LacA_B"/>
    <property type="match status" value="1"/>
</dbReference>
<dbReference type="Pfam" id="PF02502">
    <property type="entry name" value="LacAB_rpiB"/>
    <property type="match status" value="1"/>
</dbReference>
<evidence type="ECO:0000256" key="1">
    <source>
        <dbReference type="ARBA" id="ARBA00008754"/>
    </source>
</evidence>
<dbReference type="NCBIfam" id="NF006381">
    <property type="entry name" value="PRK08622.1"/>
    <property type="match status" value="1"/>
</dbReference>
<dbReference type="Gene3D" id="3.40.1400.10">
    <property type="entry name" value="Sugar-phosphate isomerase, RpiB/LacA/LacB"/>
    <property type="match status" value="1"/>
</dbReference>
<dbReference type="InterPro" id="IPR036569">
    <property type="entry name" value="RpiB_LacA_LacB_sf"/>
</dbReference>
<dbReference type="NCBIfam" id="TIGR00689">
    <property type="entry name" value="rpiB_lacA_lacB"/>
    <property type="match status" value="1"/>
</dbReference>
<keyword evidence="3 4" id="KW-0413">Isomerase</keyword>
<dbReference type="OrthoDB" id="1778624at2"/>
<dbReference type="SUPFAM" id="SSF89623">
    <property type="entry name" value="Ribose/Galactose isomerase RpiB/AlsB"/>
    <property type="match status" value="1"/>
</dbReference>
<dbReference type="PANTHER" id="PTHR30345:SF0">
    <property type="entry name" value="DNA DAMAGE-REPAIR_TOLERATION PROTEIN DRT102"/>
    <property type="match status" value="1"/>
</dbReference>
<evidence type="ECO:0000313" key="5">
    <source>
        <dbReference type="Proteomes" id="UP000199481"/>
    </source>
</evidence>
<keyword evidence="5" id="KW-1185">Reference proteome</keyword>
<evidence type="ECO:0000313" key="4">
    <source>
        <dbReference type="EMBL" id="SDQ26372.1"/>
    </source>
</evidence>
<dbReference type="PANTHER" id="PTHR30345">
    <property type="entry name" value="RIBOSE-5-PHOSPHATE ISOMERASE B"/>
    <property type="match status" value="1"/>
</dbReference>
<dbReference type="GO" id="GO:0005988">
    <property type="term" value="P:lactose metabolic process"/>
    <property type="evidence" value="ECO:0007669"/>
    <property type="project" value="UniProtKB-KW"/>
</dbReference>
<dbReference type="InterPro" id="IPR003500">
    <property type="entry name" value="RpiB_LacA_LacB"/>
</dbReference>
<accession>A0A1H0ZG57</accession>
<dbReference type="EMBL" id="FNJW01000008">
    <property type="protein sequence ID" value="SDQ26372.1"/>
    <property type="molecule type" value="Genomic_DNA"/>
</dbReference>
<protein>
    <submittedName>
        <fullName evidence="4">Galactose-6-phosphate isomerase lacB subunit</fullName>
    </submittedName>
</protein>
<evidence type="ECO:0000256" key="3">
    <source>
        <dbReference type="ARBA" id="ARBA00023235"/>
    </source>
</evidence>
<dbReference type="GO" id="GO:0019316">
    <property type="term" value="P:D-allose catabolic process"/>
    <property type="evidence" value="ECO:0007669"/>
    <property type="project" value="TreeGrafter"/>
</dbReference>
<comment type="similarity">
    <text evidence="1">Belongs to the LacAB/RpiB family.</text>
</comment>
<dbReference type="Proteomes" id="UP000199481">
    <property type="component" value="Unassembled WGS sequence"/>
</dbReference>
<proteinExistence type="inferred from homology"/>
<sequence>MIIAIGNDHIVTDVKIAISNFLKEQGHEVIDVGAYDTSRTHYPIFGKRVGELVSDGKADRGIVLCGTGVGITVAANKNDGVRAALVSNAAITRYMKEELDINVIGFGGTTVGKFLAEDIVSVFLNTEYKETPENKKMIEKINAIAPKNPEQHDNPDFFKKELDLWNEGYYHD</sequence>
<keyword evidence="2" id="KW-0423">Lactose metabolism</keyword>
<dbReference type="GO" id="GO:0004751">
    <property type="term" value="F:ribose-5-phosphate isomerase activity"/>
    <property type="evidence" value="ECO:0007669"/>
    <property type="project" value="TreeGrafter"/>
</dbReference>
<dbReference type="GO" id="GO:0009052">
    <property type="term" value="P:pentose-phosphate shunt, non-oxidative branch"/>
    <property type="evidence" value="ECO:0007669"/>
    <property type="project" value="TreeGrafter"/>
</dbReference>
<name>A0A1H0ZG57_9LACT</name>
<gene>
    <name evidence="4" type="ORF">SAMN04487752_1498</name>
</gene>